<feature type="compositionally biased region" description="Basic and acidic residues" evidence="1">
    <location>
        <begin position="132"/>
        <end position="146"/>
    </location>
</feature>
<evidence type="ECO:0000313" key="2">
    <source>
        <dbReference type="EMBL" id="PRX69441.1"/>
    </source>
</evidence>
<proteinExistence type="predicted"/>
<dbReference type="EMBL" id="PVNG01000002">
    <property type="protein sequence ID" value="PRX69441.1"/>
    <property type="molecule type" value="Genomic_DNA"/>
</dbReference>
<accession>A0A2T0N9F5</accession>
<protein>
    <submittedName>
        <fullName evidence="2">Dioxygenase-like protein</fullName>
    </submittedName>
</protein>
<keyword evidence="2" id="KW-0223">Dioxygenase</keyword>
<dbReference type="Proteomes" id="UP000238312">
    <property type="component" value="Unassembled WGS sequence"/>
</dbReference>
<feature type="region of interest" description="Disordered" evidence="1">
    <location>
        <begin position="132"/>
        <end position="157"/>
    </location>
</feature>
<dbReference type="SUPFAM" id="SSF49482">
    <property type="entry name" value="Aromatic compound dioxygenase"/>
    <property type="match status" value="1"/>
</dbReference>
<dbReference type="GO" id="GO:0008199">
    <property type="term" value="F:ferric iron binding"/>
    <property type="evidence" value="ECO:0007669"/>
    <property type="project" value="InterPro"/>
</dbReference>
<name>A0A2T0N9F5_9ACTN</name>
<keyword evidence="3" id="KW-1185">Reference proteome</keyword>
<keyword evidence="2" id="KW-0560">Oxidoreductase</keyword>
<comment type="caution">
    <text evidence="2">The sequence shown here is derived from an EMBL/GenBank/DDBJ whole genome shotgun (WGS) entry which is preliminary data.</text>
</comment>
<dbReference type="InterPro" id="IPR015889">
    <property type="entry name" value="Intradiol_dOase_core"/>
</dbReference>
<dbReference type="AlphaFoldDB" id="A0A2T0N9F5"/>
<dbReference type="PANTHER" id="PTHR34315">
    <property type="match status" value="1"/>
</dbReference>
<dbReference type="PANTHER" id="PTHR34315:SF1">
    <property type="entry name" value="INTRADIOL RING-CLEAVAGE DIOXYGENASES DOMAIN-CONTAINING PROTEIN-RELATED"/>
    <property type="match status" value="1"/>
</dbReference>
<evidence type="ECO:0000256" key="1">
    <source>
        <dbReference type="SAM" id="MobiDB-lite"/>
    </source>
</evidence>
<organism evidence="2 3">
    <name type="scientific">Nonomuraea fuscirosea</name>
    <dbReference type="NCBI Taxonomy" id="1291556"/>
    <lineage>
        <taxon>Bacteria</taxon>
        <taxon>Bacillati</taxon>
        <taxon>Actinomycetota</taxon>
        <taxon>Actinomycetes</taxon>
        <taxon>Streptosporangiales</taxon>
        <taxon>Streptosporangiaceae</taxon>
        <taxon>Nonomuraea</taxon>
    </lineage>
</organism>
<evidence type="ECO:0000313" key="3">
    <source>
        <dbReference type="Proteomes" id="UP000238312"/>
    </source>
</evidence>
<dbReference type="GO" id="GO:0016702">
    <property type="term" value="F:oxidoreductase activity, acting on single donors with incorporation of molecular oxygen, incorporation of two atoms of oxygen"/>
    <property type="evidence" value="ECO:0007669"/>
    <property type="project" value="InterPro"/>
</dbReference>
<dbReference type="Gene3D" id="2.60.130.10">
    <property type="entry name" value="Aromatic compound dioxygenase"/>
    <property type="match status" value="1"/>
</dbReference>
<dbReference type="OrthoDB" id="9800887at2"/>
<dbReference type="RefSeq" id="WP_106235696.1">
    <property type="nucleotide sequence ID" value="NZ_JBFAIB010000012.1"/>
</dbReference>
<sequence length="275" mass="30441">MVHDREDRRVSRRRLITGIGTLSLGGLLTAGDPSFGVTLTDDPSTAFDPGTHAKADALFAKARTCRLAPSTMQGPYYFETGAIRSDLREDREGVRLRLAIKVQDGATCRPLPRAVVEIWHCDAAGLYSGAESESRDALKDRGEDGKAQINPDTKFADMRPTDRKRYLRGVQIADAGGVVRFTTIWPGWYPGRTVHIHAMVVVDDRRALCTELMFDESLNRKVLSRPPYLGHDQARDTHNGNDPVFKDDMLAHVVQDGDGYLAVIVVATDPDLRQV</sequence>
<gene>
    <name evidence="2" type="ORF">B0I32_102499</name>
</gene>
<reference evidence="2 3" key="1">
    <citation type="submission" date="2018-03" db="EMBL/GenBank/DDBJ databases">
        <title>Genomic Encyclopedia of Type Strains, Phase III (KMG-III): the genomes of soil and plant-associated and newly described type strains.</title>
        <authorList>
            <person name="Whitman W."/>
        </authorList>
    </citation>
    <scope>NUCLEOTIDE SEQUENCE [LARGE SCALE GENOMIC DNA]</scope>
    <source>
        <strain evidence="2 3">CGMCC 4.7104</strain>
    </source>
</reference>